<evidence type="ECO:0000313" key="1">
    <source>
        <dbReference type="Proteomes" id="UP000887579"/>
    </source>
</evidence>
<protein>
    <submittedName>
        <fullName evidence="2">Uncharacterized protein</fullName>
    </submittedName>
</protein>
<accession>A0AC34GR81</accession>
<dbReference type="WBParaSite" id="ES5_v2.g7058.t1">
    <property type="protein sequence ID" value="ES5_v2.g7058.t1"/>
    <property type="gene ID" value="ES5_v2.g7058"/>
</dbReference>
<dbReference type="Proteomes" id="UP000887579">
    <property type="component" value="Unplaced"/>
</dbReference>
<evidence type="ECO:0000313" key="2">
    <source>
        <dbReference type="WBParaSite" id="ES5_v2.g7058.t1"/>
    </source>
</evidence>
<organism evidence="1 2">
    <name type="scientific">Panagrolaimus sp. ES5</name>
    <dbReference type="NCBI Taxonomy" id="591445"/>
    <lineage>
        <taxon>Eukaryota</taxon>
        <taxon>Metazoa</taxon>
        <taxon>Ecdysozoa</taxon>
        <taxon>Nematoda</taxon>
        <taxon>Chromadorea</taxon>
        <taxon>Rhabditida</taxon>
        <taxon>Tylenchina</taxon>
        <taxon>Panagrolaimomorpha</taxon>
        <taxon>Panagrolaimoidea</taxon>
        <taxon>Panagrolaimidae</taxon>
        <taxon>Panagrolaimus</taxon>
    </lineage>
</organism>
<name>A0AC34GR81_9BILA</name>
<proteinExistence type="predicted"/>
<reference evidence="2" key="1">
    <citation type="submission" date="2022-11" db="UniProtKB">
        <authorList>
            <consortium name="WormBaseParasite"/>
        </authorList>
    </citation>
    <scope>IDENTIFICATION</scope>
</reference>
<sequence length="328" mass="36798">MYEIGSTNPYGTSPNSKSHEPYQKMVCQLTHSNNNLLHENERLSHRVKQLEMAMREQSELLNSIYYTLFRNGINTVAFPDGEEIHLSQFRGQLLTFGKTNTASPRAPLQKTVNGLTSFTAVLRDRQQSGGVEKTSDFSSESSLSSGSVDQDELKAAMLKCITKTKYKNNDFDDFVNWLNDSGVQSARFEPDRKSRSLEEHMQESLRVRQPLQRSSRIEHARSESELIEGQRPSTEHAPPQSLGAIPENLSQQRPSTSGSLKSKTLRHRAQSVAAGKINGFLGSRRTSSCVRQNTEPRNNSQRKSLANLASMRATSSSSNARQPRRNLI</sequence>